<dbReference type="AlphaFoldDB" id="A0A4V1ADF0"/>
<evidence type="ECO:0000313" key="1">
    <source>
        <dbReference type="EMBL" id="QBM85483.1"/>
    </source>
</evidence>
<dbReference type="GO" id="GO:0070939">
    <property type="term" value="C:Dsl1/NZR complex"/>
    <property type="evidence" value="ECO:0007669"/>
    <property type="project" value="InterPro"/>
</dbReference>
<accession>A0A4V1ADF0</accession>
<dbReference type="Proteomes" id="UP000292447">
    <property type="component" value="Chromosome I"/>
</dbReference>
<dbReference type="GO" id="GO:0060628">
    <property type="term" value="P:regulation of ER to Golgi vesicle-mediated transport"/>
    <property type="evidence" value="ECO:0007669"/>
    <property type="project" value="TreeGrafter"/>
</dbReference>
<dbReference type="InterPro" id="IPR007528">
    <property type="entry name" value="RINT1_Tip20"/>
</dbReference>
<dbReference type="EMBL" id="CP034456">
    <property type="protein sequence ID" value="QBM85483.1"/>
    <property type="molecule type" value="Genomic_DNA"/>
</dbReference>
<evidence type="ECO:0000313" key="2">
    <source>
        <dbReference type="Proteomes" id="UP000292447"/>
    </source>
</evidence>
<dbReference type="STRING" id="2163413.A0A4V1ADF0"/>
<dbReference type="InterPro" id="IPR042042">
    <property type="entry name" value="Tip20p_domB"/>
</dbReference>
<dbReference type="GO" id="GO:0006890">
    <property type="term" value="P:retrograde vesicle-mediated transport, Golgi to endoplasmic reticulum"/>
    <property type="evidence" value="ECO:0007669"/>
    <property type="project" value="InterPro"/>
</dbReference>
<dbReference type="PANTHER" id="PTHR13520:SF0">
    <property type="entry name" value="RAD50-INTERACTING PROTEIN 1"/>
    <property type="match status" value="1"/>
</dbReference>
<dbReference type="GO" id="GO:0006888">
    <property type="term" value="P:endoplasmic reticulum to Golgi vesicle-mediated transport"/>
    <property type="evidence" value="ECO:0007669"/>
    <property type="project" value="InterPro"/>
</dbReference>
<dbReference type="InterPro" id="IPR042044">
    <property type="entry name" value="EXOC6PINT-1/Sec15/Tip20_C_dom2"/>
</dbReference>
<name>A0A4V1ADF0_9ASCO</name>
<organism evidence="1 2">
    <name type="scientific">Metschnikowia aff. pulcherrima</name>
    <dbReference type="NCBI Taxonomy" id="2163413"/>
    <lineage>
        <taxon>Eukaryota</taxon>
        <taxon>Fungi</taxon>
        <taxon>Dikarya</taxon>
        <taxon>Ascomycota</taxon>
        <taxon>Saccharomycotina</taxon>
        <taxon>Pichiomycetes</taxon>
        <taxon>Metschnikowiaceae</taxon>
        <taxon>Metschnikowia</taxon>
    </lineage>
</organism>
<dbReference type="InterPro" id="IPR042041">
    <property type="entry name" value="Tip20p_domA"/>
</dbReference>
<dbReference type="Pfam" id="PF04437">
    <property type="entry name" value="RINT1_TIP1"/>
    <property type="match status" value="1"/>
</dbReference>
<reference evidence="2" key="1">
    <citation type="submission" date="2019-03" db="EMBL/GenBank/DDBJ databases">
        <title>Snf2 controls pulcherriminic acid biosynthesis and connects pigmentation and antifungal activity of the yeast Metschnikowia pulcherrima.</title>
        <authorList>
            <person name="Gore-Lloyd D."/>
            <person name="Sumann I."/>
            <person name="Brachmann A.O."/>
            <person name="Schneeberger K."/>
            <person name="Ortiz-Merino R.A."/>
            <person name="Moreno-Beltran M."/>
            <person name="Schlaefli M."/>
            <person name="Kirner P."/>
            <person name="Santos Kron A."/>
            <person name="Wolfe K.H."/>
            <person name="Piel J."/>
            <person name="Ahrens C.H."/>
            <person name="Henk D."/>
            <person name="Freimoser F.M."/>
        </authorList>
    </citation>
    <scope>NUCLEOTIDE SEQUENCE [LARGE SCALE GENOMIC DNA]</scope>
    <source>
        <strain evidence="2">APC 1.2</strain>
    </source>
</reference>
<sequence>MDYINTNYVSFQDLEDIDSKITMLNEEKESVTHKIQAKTSNEQPNFANEISPQVLDLMEKISEIATESSPVFIEELISANGDIAVLTRLLSLVRSRQGVIALCTALETGVAIQKHISHLSTLSSISEFEQIALEVKELAEEETIHDVLKSQLESAIEAKRSSIASLLSSTLSDVKWLSPKEKIVISTEKLKEISGLFSDLIELQASDFVPRYPGVWWGLETLLAPFVMRFNYHFCNVTETNKLTKPEWALTYVEEFLKDSLPTLEFVVGDIFLKYEKLNVYEIISAVLVPVREKLRSMLSIINENILANLEDEKITDQYGRLLSHLIFEATSFDQRLRNTYMYNPHIVHLDDVPEKKWMGLAGDILAPKDSKEIENVSVNNWLKLELRLAKKRFETEIILPGNAFEIDHEFAASADSPESIVKPTYSAFGLAKLFDNLTTHFKTINIVKYQLKYVSQIQLLFLDQYLSQLHTQFRQFNESLGLKLISSFMKTSTKNDATSSTQEVVTNGLTGLQMLTGIYCLTKFVIEKMEEWAEDLIYIQLWNYCLKSPGTAGDSIFDSPVSEYKSLLSKVTSKYEDFFRKEVRGVLKEYVNASTWNIEDPGHKVQISSSLSALTTTLPTYASYLRRSLPEVDYFMISSKICDSYAQVMLEYVITNNQFTKLGLEQLHTDVEYLQSVLKAPLMLDHTHKYSNAENKQCKKLAQSIQVMCRFDASGARLLKKQFQNGDSVRSQFEDRLDCLSDSECLDLLFRII</sequence>
<dbReference type="PANTHER" id="PTHR13520">
    <property type="entry name" value="RAD50-INTERACTING PROTEIN 1 RINT-1"/>
    <property type="match status" value="1"/>
</dbReference>
<dbReference type="Gene3D" id="6.10.280.210">
    <property type="entry name" value="Dsl1p vesicle tethering complex, Tip20p subunit, domain A"/>
    <property type="match status" value="1"/>
</dbReference>
<gene>
    <name evidence="1" type="primary">MPUL0A01020</name>
    <name evidence="1" type="ORF">METSCH_A01020</name>
</gene>
<dbReference type="PROSITE" id="PS51386">
    <property type="entry name" value="RINT1_TIP20"/>
    <property type="match status" value="1"/>
</dbReference>
<dbReference type="Gene3D" id="1.20.58.1420">
    <property type="entry name" value="Dsl1p vesicle tethering complex, Tip20p subunit, domain B"/>
    <property type="match status" value="1"/>
</dbReference>
<dbReference type="Gene3D" id="1.20.58.670">
    <property type="entry name" value="Dsl1p vesicle tethering complex, Tip20p subunit, domain D"/>
    <property type="match status" value="1"/>
</dbReference>
<proteinExistence type="predicted"/>
<keyword evidence="2" id="KW-1185">Reference proteome</keyword>
<protein>
    <submittedName>
        <fullName evidence="1">RINT-1 / TIP-1 family protein</fullName>
    </submittedName>
</protein>